<feature type="transmembrane region" description="Helical" evidence="8">
    <location>
        <begin position="37"/>
        <end position="58"/>
    </location>
</feature>
<keyword evidence="5 8" id="KW-0812">Transmembrane</keyword>
<name>A0ABY6DAJ5_9RHOB</name>
<organism evidence="10 11">
    <name type="scientific">Roseovarius pelagicus</name>
    <dbReference type="NCBI Taxonomy" id="2980108"/>
    <lineage>
        <taxon>Bacteria</taxon>
        <taxon>Pseudomonadati</taxon>
        <taxon>Pseudomonadota</taxon>
        <taxon>Alphaproteobacteria</taxon>
        <taxon>Rhodobacterales</taxon>
        <taxon>Roseobacteraceae</taxon>
        <taxon>Roseovarius</taxon>
    </lineage>
</organism>
<feature type="transmembrane region" description="Helical" evidence="8">
    <location>
        <begin position="210"/>
        <end position="229"/>
    </location>
</feature>
<feature type="transmembrane region" description="Helical" evidence="8">
    <location>
        <begin position="241"/>
        <end position="259"/>
    </location>
</feature>
<keyword evidence="4" id="KW-1003">Cell membrane</keyword>
<evidence type="ECO:0000313" key="10">
    <source>
        <dbReference type="EMBL" id="UXX83123.1"/>
    </source>
</evidence>
<feature type="transmembrane region" description="Helical" evidence="8">
    <location>
        <begin position="102"/>
        <end position="119"/>
    </location>
</feature>
<feature type="transmembrane region" description="Helical" evidence="8">
    <location>
        <begin position="7"/>
        <end position="25"/>
    </location>
</feature>
<evidence type="ECO:0000259" key="9">
    <source>
        <dbReference type="Pfam" id="PF00892"/>
    </source>
</evidence>
<dbReference type="InterPro" id="IPR004626">
    <property type="entry name" value="RarD"/>
</dbReference>
<dbReference type="InterPro" id="IPR037185">
    <property type="entry name" value="EmrE-like"/>
</dbReference>
<dbReference type="NCBIfam" id="TIGR00688">
    <property type="entry name" value="rarD"/>
    <property type="match status" value="1"/>
</dbReference>
<dbReference type="SUPFAM" id="SSF103481">
    <property type="entry name" value="Multidrug resistance efflux transporter EmrE"/>
    <property type="match status" value="2"/>
</dbReference>
<dbReference type="PANTHER" id="PTHR22911">
    <property type="entry name" value="ACYL-MALONYL CONDENSING ENZYME-RELATED"/>
    <property type="match status" value="1"/>
</dbReference>
<evidence type="ECO:0000256" key="5">
    <source>
        <dbReference type="ARBA" id="ARBA00022692"/>
    </source>
</evidence>
<sequence>MTEPMRGVIAMVVACTIWGMSGVYYKLLAHIPPVEVLAHRTIWSCVFFALVLVWQGRLRLLLDVFKSPRVMLVAGFAALMISTNWLVFITSIQIGKAMEASLGYYIFPLFSVVLGAVVYRERMSAAQAAAVALALIAVVILTIGLGVAPWISLILAGTFGLYGLIKKSMVQGPVVSVSAEVLILAPLALGVLWYAHPGGTGAFGDGWQDAALLAFSGVLTGFPLILFSMAARRVSMATLGLVQYLNPSLQFAVATFLFLEPFTRWHMIAFPIIWTALVIYTAAGWRQDRAARRAAKSAPTSGTDV</sequence>
<reference evidence="10" key="1">
    <citation type="submission" date="2022-10" db="EMBL/GenBank/DDBJ databases">
        <title>Roseovarius pelagicus sp. nov., isolated from Arctic seawater.</title>
        <authorList>
            <person name="Hong Y.W."/>
            <person name="Hwang C.Y."/>
        </authorList>
    </citation>
    <scope>NUCLEOTIDE SEQUENCE</scope>
    <source>
        <strain evidence="10">HL-MP18</strain>
    </source>
</reference>
<evidence type="ECO:0000256" key="4">
    <source>
        <dbReference type="ARBA" id="ARBA00022475"/>
    </source>
</evidence>
<dbReference type="PANTHER" id="PTHR22911:SF137">
    <property type="entry name" value="SOLUTE CARRIER FAMILY 35 MEMBER G2-RELATED"/>
    <property type="match status" value="1"/>
</dbReference>
<evidence type="ECO:0000256" key="6">
    <source>
        <dbReference type="ARBA" id="ARBA00022989"/>
    </source>
</evidence>
<protein>
    <submittedName>
        <fullName evidence="10">EamA family transporter RarD</fullName>
    </submittedName>
</protein>
<feature type="domain" description="EamA" evidence="9">
    <location>
        <begin position="6"/>
        <end position="142"/>
    </location>
</feature>
<evidence type="ECO:0000256" key="2">
    <source>
        <dbReference type="ARBA" id="ARBA00007362"/>
    </source>
</evidence>
<comment type="similarity">
    <text evidence="2">Belongs to the EamA transporter family.</text>
</comment>
<evidence type="ECO:0000256" key="8">
    <source>
        <dbReference type="SAM" id="Phobius"/>
    </source>
</evidence>
<evidence type="ECO:0000256" key="1">
    <source>
        <dbReference type="ARBA" id="ARBA00004651"/>
    </source>
</evidence>
<feature type="transmembrane region" description="Helical" evidence="8">
    <location>
        <begin position="265"/>
        <end position="283"/>
    </location>
</feature>
<keyword evidence="7 8" id="KW-0472">Membrane</keyword>
<dbReference type="EMBL" id="CP106738">
    <property type="protein sequence ID" value="UXX83123.1"/>
    <property type="molecule type" value="Genomic_DNA"/>
</dbReference>
<proteinExistence type="inferred from homology"/>
<keyword evidence="11" id="KW-1185">Reference proteome</keyword>
<evidence type="ECO:0000256" key="3">
    <source>
        <dbReference type="ARBA" id="ARBA00022448"/>
    </source>
</evidence>
<keyword evidence="3" id="KW-0813">Transport</keyword>
<comment type="subcellular location">
    <subcellularLocation>
        <location evidence="1">Cell membrane</location>
        <topology evidence="1">Multi-pass membrane protein</topology>
    </subcellularLocation>
</comment>
<evidence type="ECO:0000256" key="7">
    <source>
        <dbReference type="ARBA" id="ARBA00023136"/>
    </source>
</evidence>
<gene>
    <name evidence="10" type="primary">rarD</name>
    <name evidence="10" type="ORF">N7U68_18925</name>
</gene>
<dbReference type="InterPro" id="IPR000620">
    <property type="entry name" value="EamA_dom"/>
</dbReference>
<feature type="transmembrane region" description="Helical" evidence="8">
    <location>
        <begin position="177"/>
        <end position="195"/>
    </location>
</feature>
<dbReference type="Proteomes" id="UP001064087">
    <property type="component" value="Chromosome"/>
</dbReference>
<feature type="transmembrane region" description="Helical" evidence="8">
    <location>
        <begin position="126"/>
        <end position="143"/>
    </location>
</feature>
<dbReference type="Pfam" id="PF00892">
    <property type="entry name" value="EamA"/>
    <property type="match status" value="1"/>
</dbReference>
<accession>A0ABY6DAJ5</accession>
<dbReference type="RefSeq" id="WP_263047825.1">
    <property type="nucleotide sequence ID" value="NZ_CP106738.1"/>
</dbReference>
<evidence type="ECO:0000313" key="11">
    <source>
        <dbReference type="Proteomes" id="UP001064087"/>
    </source>
</evidence>
<feature type="transmembrane region" description="Helical" evidence="8">
    <location>
        <begin position="70"/>
        <end position="90"/>
    </location>
</feature>
<keyword evidence="6 8" id="KW-1133">Transmembrane helix</keyword>